<organism evidence="2 3">
    <name type="scientific">Polystyrenella longa</name>
    <dbReference type="NCBI Taxonomy" id="2528007"/>
    <lineage>
        <taxon>Bacteria</taxon>
        <taxon>Pseudomonadati</taxon>
        <taxon>Planctomycetota</taxon>
        <taxon>Planctomycetia</taxon>
        <taxon>Planctomycetales</taxon>
        <taxon>Planctomycetaceae</taxon>
        <taxon>Polystyrenella</taxon>
    </lineage>
</organism>
<protein>
    <submittedName>
        <fullName evidence="2">Uncharacterized protein</fullName>
    </submittedName>
</protein>
<reference evidence="2 3" key="1">
    <citation type="submission" date="2019-02" db="EMBL/GenBank/DDBJ databases">
        <title>Deep-cultivation of Planctomycetes and their phenomic and genomic characterization uncovers novel biology.</title>
        <authorList>
            <person name="Wiegand S."/>
            <person name="Jogler M."/>
            <person name="Boedeker C."/>
            <person name="Pinto D."/>
            <person name="Vollmers J."/>
            <person name="Rivas-Marin E."/>
            <person name="Kohn T."/>
            <person name="Peeters S.H."/>
            <person name="Heuer A."/>
            <person name="Rast P."/>
            <person name="Oberbeckmann S."/>
            <person name="Bunk B."/>
            <person name="Jeske O."/>
            <person name="Meyerdierks A."/>
            <person name="Storesund J.E."/>
            <person name="Kallscheuer N."/>
            <person name="Luecker S."/>
            <person name="Lage O.M."/>
            <person name="Pohl T."/>
            <person name="Merkel B.J."/>
            <person name="Hornburger P."/>
            <person name="Mueller R.-W."/>
            <person name="Bruemmer F."/>
            <person name="Labrenz M."/>
            <person name="Spormann A.M."/>
            <person name="Op den Camp H."/>
            <person name="Overmann J."/>
            <person name="Amann R."/>
            <person name="Jetten M.S.M."/>
            <person name="Mascher T."/>
            <person name="Medema M.H."/>
            <person name="Devos D.P."/>
            <person name="Kaster A.-K."/>
            <person name="Ovreas L."/>
            <person name="Rohde M."/>
            <person name="Galperin M.Y."/>
            <person name="Jogler C."/>
        </authorList>
    </citation>
    <scope>NUCLEOTIDE SEQUENCE [LARGE SCALE GENOMIC DNA]</scope>
    <source>
        <strain evidence="2 3">Pla110</strain>
    </source>
</reference>
<evidence type="ECO:0000256" key="1">
    <source>
        <dbReference type="SAM" id="MobiDB-lite"/>
    </source>
</evidence>
<accession>A0A518CUF7</accession>
<dbReference type="KEGG" id="plon:Pla110_46240"/>
<dbReference type="OrthoDB" id="220736at2"/>
<gene>
    <name evidence="2" type="ORF">Pla110_46240</name>
</gene>
<dbReference type="Gene3D" id="2.60.120.260">
    <property type="entry name" value="Galactose-binding domain-like"/>
    <property type="match status" value="1"/>
</dbReference>
<evidence type="ECO:0000313" key="3">
    <source>
        <dbReference type="Proteomes" id="UP000317178"/>
    </source>
</evidence>
<dbReference type="RefSeq" id="WP_144999390.1">
    <property type="nucleotide sequence ID" value="NZ_CP036281.1"/>
</dbReference>
<evidence type="ECO:0000313" key="2">
    <source>
        <dbReference type="EMBL" id="QDU82861.1"/>
    </source>
</evidence>
<proteinExistence type="predicted"/>
<feature type="compositionally biased region" description="Basic and acidic residues" evidence="1">
    <location>
        <begin position="959"/>
        <end position="970"/>
    </location>
</feature>
<dbReference type="AlphaFoldDB" id="A0A518CUF7"/>
<name>A0A518CUF7_9PLAN</name>
<feature type="region of interest" description="Disordered" evidence="1">
    <location>
        <begin position="942"/>
        <end position="970"/>
    </location>
</feature>
<dbReference type="EMBL" id="CP036281">
    <property type="protein sequence ID" value="QDU82861.1"/>
    <property type="molecule type" value="Genomic_DNA"/>
</dbReference>
<sequence>MLNSNRSTFFQAGLYGWMMFLAILICATVAPVQAASATSSLLGEENDSFVGSEEVLHFAFEQDPSRPYDGDKDLDNMPDDWNRRKGDNFPQYVNCGIDRSVGQKPADAEPGSSFPQSFRVDLNGGDFACYSPFNKAAQINPLYSYVFEGWIRTEGLKNSAAMISINLVNSKRESVQRYLSEPVTGTWNEWQKIEIRDILPQNEVSYVFIGLHVVNQRAKDIRGTVWFDTLRLAKKPRLSSSNDFYSHFKDFLRRETQDTNVKFKISGLNYDHKNTLHLTLKDSADGNQQHKVFQIERPQDPNIEVEKNVDEIIWELNSRNLEIGFYEIAAVLKRDDYPIAQQTTSFAIMDLVQHKDPDFELKGEFGWSIHTELPSNVLDDLGRISGQAGINWMKYPVWKQSFESDQQPVAELFKDISSLGITAVGVLQSPPPDLREQFKLDWSGVREVFNMSRKSWSRALEPAIAHFASTVQYWQLGGDEDLSFVGEKGLGETITSVKNHFDIVGRNTKVGVRWTWDADLPQNVVPSSAFLTIKNEPVEQDEDSSVSLKKTIPADKLLYSRLVEARKSDNKIPLWVLIKPLDGSYEKDIRGSDLVKRMVAAKRGGANQIYAMNIFSPEYGLMMTSGSPTLLFLPWRTTALALRNSKSIGSFRLTNESTNYLFEKENEVVMVLWNEKEQVEEQLFLGNPEQVKIYNVWGQQLQVGEDFQIDQSTQQHILQVGKTPIIIRNCLPGVTKMRMMVRYEKGKVPSQSGRHTDALLMENTFSQGINVTYKINLPARDWRIDPDSKSISLAVGEKKRLPFNLHLPDNVSMGIHDTLIDLKIQADTLPYTLSLQLPYQVGLGDIEIEVVDVRTSDNGLIIKQIIRNNSVEDELLNFNCNLYIPGQRRKQTRVVKLGVGSSDTKTYHLKNADRWRGYSFRIRAEQDGGRRVLNKDWTIGENWDENDSSARFPFPRSQQADREQEDQLPR</sequence>
<dbReference type="Proteomes" id="UP000317178">
    <property type="component" value="Chromosome"/>
</dbReference>
<keyword evidence="3" id="KW-1185">Reference proteome</keyword>